<dbReference type="PANTHER" id="PTHR36427:SF3">
    <property type="entry name" value="LARGE RIBOSOMAL SUBUNIT PROTEIN UL1M"/>
    <property type="match status" value="1"/>
</dbReference>
<dbReference type="GO" id="GO:0015934">
    <property type="term" value="C:large ribosomal subunit"/>
    <property type="evidence" value="ECO:0007669"/>
    <property type="project" value="InterPro"/>
</dbReference>
<dbReference type="Proteomes" id="UP001162131">
    <property type="component" value="Unassembled WGS sequence"/>
</dbReference>
<keyword evidence="2" id="KW-0689">Ribosomal protein</keyword>
<dbReference type="SUPFAM" id="SSF56808">
    <property type="entry name" value="Ribosomal protein L1"/>
    <property type="match status" value="1"/>
</dbReference>
<dbReference type="PANTHER" id="PTHR36427">
    <property type="entry name" value="54S RIBOSOMAL PROTEIN L1, MITOCHONDRIAL"/>
    <property type="match status" value="1"/>
</dbReference>
<keyword evidence="3" id="KW-0687">Ribonucleoprotein</keyword>
<dbReference type="InterPro" id="IPR023674">
    <property type="entry name" value="Ribosomal_uL1-like"/>
</dbReference>
<dbReference type="CDD" id="cd00403">
    <property type="entry name" value="Ribosomal_L1"/>
    <property type="match status" value="1"/>
</dbReference>
<accession>A0AAU9J1P9</accession>
<dbReference type="InterPro" id="IPR002143">
    <property type="entry name" value="Ribosomal_uL1"/>
</dbReference>
<evidence type="ECO:0000313" key="4">
    <source>
        <dbReference type="EMBL" id="CAG9319255.1"/>
    </source>
</evidence>
<dbReference type="Gene3D" id="3.30.190.20">
    <property type="match status" value="1"/>
</dbReference>
<evidence type="ECO:0000256" key="2">
    <source>
        <dbReference type="ARBA" id="ARBA00022980"/>
    </source>
</evidence>
<name>A0AAU9J1P9_9CILI</name>
<dbReference type="PIRSF" id="PIRSF002155">
    <property type="entry name" value="Ribosomal_L1"/>
    <property type="match status" value="1"/>
</dbReference>
<dbReference type="Gene3D" id="3.40.50.790">
    <property type="match status" value="1"/>
</dbReference>
<keyword evidence="5" id="KW-1185">Reference proteome</keyword>
<dbReference type="AlphaFoldDB" id="A0AAU9J1P9"/>
<dbReference type="EMBL" id="CAJZBQ010000022">
    <property type="protein sequence ID" value="CAG9319255.1"/>
    <property type="molecule type" value="Genomic_DNA"/>
</dbReference>
<dbReference type="GO" id="GO:0003735">
    <property type="term" value="F:structural constituent of ribosome"/>
    <property type="evidence" value="ECO:0007669"/>
    <property type="project" value="InterPro"/>
</dbReference>
<comment type="similarity">
    <text evidence="1">Belongs to the universal ribosomal protein uL1 family.</text>
</comment>
<protein>
    <recommendedName>
        <fullName evidence="6">Ribosomal protein</fullName>
    </recommendedName>
</protein>
<dbReference type="Pfam" id="PF00687">
    <property type="entry name" value="Ribosomal_L1"/>
    <property type="match status" value="1"/>
</dbReference>
<sequence>MAISIIARHFARASKIAYLPNEAFALTKAYAISPYDESVDIALTLNIDAKKTDQTVRGTCAMPSGLGKKIKIAVFTSAVNYKLAADAGAEFVGDSLLKDIKEGKIEFDKTIATQEMMDVLKPFGKILGPRGLMPTLKSGNVVPVDKLEETIKVMKMGSLQFRCQKEGIIHTTIGRSSFTEEELKVNLRAFIAAVNSLRPAAVRGKLLKKAFIKSTQGPAWRLDIDTIDTNSAKCLI</sequence>
<dbReference type="FunFam" id="3.40.50.790:FF:000001">
    <property type="entry name" value="50S ribosomal protein L1"/>
    <property type="match status" value="1"/>
</dbReference>
<evidence type="ECO:0000313" key="5">
    <source>
        <dbReference type="Proteomes" id="UP001162131"/>
    </source>
</evidence>
<organism evidence="4 5">
    <name type="scientific">Blepharisma stoltei</name>
    <dbReference type="NCBI Taxonomy" id="1481888"/>
    <lineage>
        <taxon>Eukaryota</taxon>
        <taxon>Sar</taxon>
        <taxon>Alveolata</taxon>
        <taxon>Ciliophora</taxon>
        <taxon>Postciliodesmatophora</taxon>
        <taxon>Heterotrichea</taxon>
        <taxon>Heterotrichida</taxon>
        <taxon>Blepharismidae</taxon>
        <taxon>Blepharisma</taxon>
    </lineage>
</organism>
<evidence type="ECO:0008006" key="6">
    <source>
        <dbReference type="Google" id="ProtNLM"/>
    </source>
</evidence>
<evidence type="ECO:0000256" key="3">
    <source>
        <dbReference type="ARBA" id="ARBA00023274"/>
    </source>
</evidence>
<dbReference type="GO" id="GO:0003723">
    <property type="term" value="F:RNA binding"/>
    <property type="evidence" value="ECO:0007669"/>
    <property type="project" value="InterPro"/>
</dbReference>
<comment type="caution">
    <text evidence="4">The sequence shown here is derived from an EMBL/GenBank/DDBJ whole genome shotgun (WGS) entry which is preliminary data.</text>
</comment>
<reference evidence="4" key="1">
    <citation type="submission" date="2021-09" db="EMBL/GenBank/DDBJ databases">
        <authorList>
            <consortium name="AG Swart"/>
            <person name="Singh M."/>
            <person name="Singh A."/>
            <person name="Seah K."/>
            <person name="Emmerich C."/>
        </authorList>
    </citation>
    <scope>NUCLEOTIDE SEQUENCE</scope>
    <source>
        <strain evidence="4">ATCC30299</strain>
    </source>
</reference>
<proteinExistence type="inferred from homology"/>
<dbReference type="InterPro" id="IPR028364">
    <property type="entry name" value="Ribosomal_uL1/biogenesis"/>
</dbReference>
<evidence type="ECO:0000256" key="1">
    <source>
        <dbReference type="ARBA" id="ARBA00010531"/>
    </source>
</evidence>
<dbReference type="InterPro" id="IPR016095">
    <property type="entry name" value="Ribosomal_uL1_3-a/b-sand"/>
</dbReference>
<dbReference type="GO" id="GO:0006412">
    <property type="term" value="P:translation"/>
    <property type="evidence" value="ECO:0007669"/>
    <property type="project" value="InterPro"/>
</dbReference>
<gene>
    <name evidence="4" type="ORF">BSTOLATCC_MIC23463</name>
</gene>